<dbReference type="PANTHER" id="PTHR46072">
    <property type="entry name" value="AMIDASE-RELATED-RELATED"/>
    <property type="match status" value="1"/>
</dbReference>
<dbReference type="PANTHER" id="PTHR46072:SF3">
    <property type="entry name" value="AMIDASE"/>
    <property type="match status" value="1"/>
</dbReference>
<feature type="active site" description="Charge relay system" evidence="5">
    <location>
        <position position="217"/>
    </location>
</feature>
<dbReference type="InterPro" id="IPR023631">
    <property type="entry name" value="Amidase_dom"/>
</dbReference>
<name>A0A9W9FY12_9EURO</name>
<evidence type="ECO:0000256" key="5">
    <source>
        <dbReference type="PIRSR" id="PIRSR001221-1"/>
    </source>
</evidence>
<evidence type="ECO:0000313" key="8">
    <source>
        <dbReference type="EMBL" id="KAJ5108065.1"/>
    </source>
</evidence>
<accession>A0A9W9FY12</accession>
<gene>
    <name evidence="8" type="ORF">N7456_004740</name>
</gene>
<reference evidence="8" key="1">
    <citation type="submission" date="2022-11" db="EMBL/GenBank/DDBJ databases">
        <authorList>
            <person name="Petersen C."/>
        </authorList>
    </citation>
    <scope>NUCLEOTIDE SEQUENCE</scope>
    <source>
        <strain evidence="8">IBT 30069</strain>
    </source>
</reference>
<dbReference type="Pfam" id="PF01425">
    <property type="entry name" value="Amidase"/>
    <property type="match status" value="1"/>
</dbReference>
<dbReference type="InterPro" id="IPR020556">
    <property type="entry name" value="Amidase_CS"/>
</dbReference>
<evidence type="ECO:0000256" key="3">
    <source>
        <dbReference type="ARBA" id="ARBA00012922"/>
    </source>
</evidence>
<comment type="caution">
    <text evidence="8">The sequence shown here is derived from an EMBL/GenBank/DDBJ whole genome shotgun (WGS) entry which is preliminary data.</text>
</comment>
<feature type="active site" description="Charge relay system" evidence="5">
    <location>
        <position position="141"/>
    </location>
</feature>
<sequence length="557" mass="61133">MATELKNENLDWQELVAQKRNECQQKIPQEWIVPTEFLNVTPHPLEYDIPRRCGLLSDLELDITENYSATQLLAKLAVGDVSSLDVTTAFCKRAAVAQQLISCLTETCFPQALERARFLDEYLKREKKPIGPLHGLPVSLKDSFCIKGLQATVGYVSFLRNEPETQESALVTMLLQLGAVLYVKTNIPQTMMTGDSENNIFGRTLNPHNTSLTAGGSSGGEGALVGFRGSILGVGTDIAGSIRIPALCCGVYGFKPTTRRIPFGGQVSGASEGLPGLVPAAGPLGHSIEDLQLFMKTIIKDGQAWEYDHTAFGAPWVDDSHSTNARNGSLNIGILPEDKQFPLHPPVKRALDSAIKRLARAGHRIIQLDNQNESLSVAYASRLAFQCFVYAPSGDHIAASGEPLVKSVARWDSPMFTGPFPIDQELGPFEKIQKLHEARQRVSDSWRQVWVDQQLDVILAPGSQSTAVAHDTYGWPPYTVIWNLLDYPACVIPFEKSSKELDPEEMKTGDDVQPDYTPTEVDGAPCSIQVIAPYFRDEACLRAADIIDKAIRGNTRS</sequence>
<feature type="domain" description="Amidase" evidence="7">
    <location>
        <begin position="85"/>
        <end position="541"/>
    </location>
</feature>
<dbReference type="Proteomes" id="UP001149165">
    <property type="component" value="Unassembled WGS sequence"/>
</dbReference>
<keyword evidence="4" id="KW-0378">Hydrolase</keyword>
<feature type="binding site" evidence="6">
    <location>
        <position position="217"/>
    </location>
    <ligand>
        <name>substrate</name>
    </ligand>
</feature>
<comment type="catalytic activity">
    <reaction evidence="1">
        <text>a monocarboxylic acid amide + H2O = a monocarboxylate + NH4(+)</text>
        <dbReference type="Rhea" id="RHEA:12020"/>
        <dbReference type="ChEBI" id="CHEBI:15377"/>
        <dbReference type="ChEBI" id="CHEBI:28938"/>
        <dbReference type="ChEBI" id="CHEBI:35757"/>
        <dbReference type="ChEBI" id="CHEBI:83628"/>
        <dbReference type="EC" id="3.5.1.4"/>
    </reaction>
</comment>
<dbReference type="PROSITE" id="PS00571">
    <property type="entry name" value="AMIDASES"/>
    <property type="match status" value="1"/>
</dbReference>
<dbReference type="SUPFAM" id="SSF75304">
    <property type="entry name" value="Amidase signature (AS) enzymes"/>
    <property type="match status" value="1"/>
</dbReference>
<reference evidence="8" key="2">
    <citation type="journal article" date="2023" name="IMA Fungus">
        <title>Comparative genomic study of the Penicillium genus elucidates a diverse pangenome and 15 lateral gene transfer events.</title>
        <authorList>
            <person name="Petersen C."/>
            <person name="Sorensen T."/>
            <person name="Nielsen M.R."/>
            <person name="Sondergaard T.E."/>
            <person name="Sorensen J.L."/>
            <person name="Fitzpatrick D.A."/>
            <person name="Frisvad J.C."/>
            <person name="Nielsen K.L."/>
        </authorList>
    </citation>
    <scope>NUCLEOTIDE SEQUENCE</scope>
    <source>
        <strain evidence="8">IBT 30069</strain>
    </source>
</reference>
<organism evidence="8 9">
    <name type="scientific">Penicillium angulare</name>
    <dbReference type="NCBI Taxonomy" id="116970"/>
    <lineage>
        <taxon>Eukaryota</taxon>
        <taxon>Fungi</taxon>
        <taxon>Dikarya</taxon>
        <taxon>Ascomycota</taxon>
        <taxon>Pezizomycotina</taxon>
        <taxon>Eurotiomycetes</taxon>
        <taxon>Eurotiomycetidae</taxon>
        <taxon>Eurotiales</taxon>
        <taxon>Aspergillaceae</taxon>
        <taxon>Penicillium</taxon>
    </lineage>
</organism>
<comment type="similarity">
    <text evidence="2">Belongs to the amidase family.</text>
</comment>
<evidence type="ECO:0000313" key="9">
    <source>
        <dbReference type="Proteomes" id="UP001149165"/>
    </source>
</evidence>
<evidence type="ECO:0000256" key="6">
    <source>
        <dbReference type="PIRSR" id="PIRSR001221-2"/>
    </source>
</evidence>
<feature type="binding site" evidence="6">
    <location>
        <position position="191"/>
    </location>
    <ligand>
        <name>substrate</name>
    </ligand>
</feature>
<evidence type="ECO:0000256" key="2">
    <source>
        <dbReference type="ARBA" id="ARBA00009199"/>
    </source>
</evidence>
<evidence type="ECO:0000256" key="1">
    <source>
        <dbReference type="ARBA" id="ARBA00001311"/>
    </source>
</evidence>
<dbReference type="GO" id="GO:0004040">
    <property type="term" value="F:amidase activity"/>
    <property type="evidence" value="ECO:0007669"/>
    <property type="project" value="UniProtKB-EC"/>
</dbReference>
<dbReference type="EC" id="3.5.1.4" evidence="3"/>
<feature type="active site" description="Acyl-ester intermediate" evidence="5">
    <location>
        <position position="241"/>
    </location>
</feature>
<dbReference type="InterPro" id="IPR036928">
    <property type="entry name" value="AS_sf"/>
</dbReference>
<evidence type="ECO:0000259" key="7">
    <source>
        <dbReference type="Pfam" id="PF01425"/>
    </source>
</evidence>
<dbReference type="EMBL" id="JAPQKH010000003">
    <property type="protein sequence ID" value="KAJ5108065.1"/>
    <property type="molecule type" value="Genomic_DNA"/>
</dbReference>
<dbReference type="OrthoDB" id="6428749at2759"/>
<dbReference type="Gene3D" id="3.90.1300.10">
    <property type="entry name" value="Amidase signature (AS) domain"/>
    <property type="match status" value="1"/>
</dbReference>
<protein>
    <recommendedName>
        <fullName evidence="3">amidase</fullName>
        <ecNumber evidence="3">3.5.1.4</ecNumber>
    </recommendedName>
</protein>
<evidence type="ECO:0000256" key="4">
    <source>
        <dbReference type="ARBA" id="ARBA00022801"/>
    </source>
</evidence>
<proteinExistence type="inferred from homology"/>
<dbReference type="PIRSF" id="PIRSF001221">
    <property type="entry name" value="Amidase_fungi"/>
    <property type="match status" value="1"/>
</dbReference>
<feature type="binding site" evidence="6">
    <location>
        <begin position="238"/>
        <end position="241"/>
    </location>
    <ligand>
        <name>substrate</name>
    </ligand>
</feature>
<dbReference type="AlphaFoldDB" id="A0A9W9FY12"/>
<keyword evidence="9" id="KW-1185">Reference proteome</keyword>